<evidence type="ECO:0000313" key="2">
    <source>
        <dbReference type="EMBL" id="KAK0669286.1"/>
    </source>
</evidence>
<name>A0AA39ZE51_9PEZI</name>
<dbReference type="Proteomes" id="UP001174997">
    <property type="component" value="Unassembled WGS sequence"/>
</dbReference>
<dbReference type="InterPro" id="IPR047092">
    <property type="entry name" value="AFUB_07903/YDR124W-like_hel"/>
</dbReference>
<evidence type="ECO:0000259" key="1">
    <source>
        <dbReference type="Pfam" id="PF11001"/>
    </source>
</evidence>
<reference evidence="2" key="1">
    <citation type="submission" date="2023-06" db="EMBL/GenBank/DDBJ databases">
        <title>Genome-scale phylogeny and comparative genomics of the fungal order Sordariales.</title>
        <authorList>
            <consortium name="Lawrence Berkeley National Laboratory"/>
            <person name="Hensen N."/>
            <person name="Bonometti L."/>
            <person name="Westerberg I."/>
            <person name="Brannstrom I.O."/>
            <person name="Guillou S."/>
            <person name="Cros-Aarteil S."/>
            <person name="Calhoun S."/>
            <person name="Haridas S."/>
            <person name="Kuo A."/>
            <person name="Mondo S."/>
            <person name="Pangilinan J."/>
            <person name="Riley R."/>
            <person name="Labutti K."/>
            <person name="Andreopoulos B."/>
            <person name="Lipzen A."/>
            <person name="Chen C."/>
            <person name="Yanf M."/>
            <person name="Daum C."/>
            <person name="Ng V."/>
            <person name="Clum A."/>
            <person name="Steindorff A."/>
            <person name="Ohm R."/>
            <person name="Martin F."/>
            <person name="Silar P."/>
            <person name="Natvig D."/>
            <person name="Lalanne C."/>
            <person name="Gautier V."/>
            <person name="Ament-Velasquez S.L."/>
            <person name="Kruys A."/>
            <person name="Hutchinson M.I."/>
            <person name="Powell A.J."/>
            <person name="Barry K."/>
            <person name="Miller A.N."/>
            <person name="Grigoriev I.V."/>
            <person name="Debuchy R."/>
            <person name="Gladieux P."/>
            <person name="Thoren M.H."/>
            <person name="Johannesson H."/>
        </authorList>
    </citation>
    <scope>NUCLEOTIDE SEQUENCE</scope>
    <source>
        <strain evidence="2">CBS 307.81</strain>
    </source>
</reference>
<gene>
    <name evidence="2" type="ORF">QBC41DRAFT_320285</name>
</gene>
<organism evidence="2 3">
    <name type="scientific">Cercophora samala</name>
    <dbReference type="NCBI Taxonomy" id="330535"/>
    <lineage>
        <taxon>Eukaryota</taxon>
        <taxon>Fungi</taxon>
        <taxon>Dikarya</taxon>
        <taxon>Ascomycota</taxon>
        <taxon>Pezizomycotina</taxon>
        <taxon>Sordariomycetes</taxon>
        <taxon>Sordariomycetidae</taxon>
        <taxon>Sordariales</taxon>
        <taxon>Lasiosphaeriaceae</taxon>
        <taxon>Cercophora</taxon>
    </lineage>
</organism>
<dbReference type="PANTHER" id="PTHR36102:SF1">
    <property type="entry name" value="YDR124W-LIKE HELICAL BUNDLE DOMAIN-CONTAINING PROTEIN"/>
    <property type="match status" value="1"/>
</dbReference>
<dbReference type="PANTHER" id="PTHR36102">
    <property type="entry name" value="CHROMOSOME 10, WHOLE GENOME SHOTGUN SEQUENCE"/>
    <property type="match status" value="1"/>
</dbReference>
<feature type="domain" description="Subtelomeric hrmA-associated cluster protein AFUB-079030/YDR124W-like helical bundle" evidence="1">
    <location>
        <begin position="128"/>
        <end position="272"/>
    </location>
</feature>
<keyword evidence="3" id="KW-1185">Reference proteome</keyword>
<dbReference type="AlphaFoldDB" id="A0AA39ZE51"/>
<evidence type="ECO:0000313" key="3">
    <source>
        <dbReference type="Proteomes" id="UP001174997"/>
    </source>
</evidence>
<dbReference type="Pfam" id="PF11001">
    <property type="entry name" value="AFUB_07903_YDR124W_hel"/>
    <property type="match status" value="1"/>
</dbReference>
<sequence length="451" mass="50069">MEFERTALTAMMISSNTMAVEDELLLLPSTYSELGHPFIDPYFHQPGFLDHQLAVPSYGSDAHHQGQESISLCHNAGPMLVVDSQPIDYTFEPSCESSMPPTLPLQLPLQPSTHIQPQRAINTNTLRVGDAEAVWQFYDERFQLFEQRGCIILARILIKVISPNKKKLYPYSKGNAAPPPWWPQHFGTDEDERIQHVDPSYIPKTPRIFLLIHLIRLITEPHHRQHPEIQGINLDIGRLEAITMQTISTWFQEERRHAAKKPILEEVFHVAKAEASLKAGNIDDQSIIHIWPAKTLRPKYRKRSAVYNPTANDFDLELPRDMSDLAPGPQFLGSVFASGSVPEVPLEVPPCPRQAGHGIAALVGTSAVSLPPLPLPMDMIQLPAVAGEYVVDNGQEVLPVGYVDQPGPMGYGYVVGGGEELVEVVYTPALSELCRITGENVIVPFSTGLVV</sequence>
<dbReference type="EMBL" id="JAULSY010000045">
    <property type="protein sequence ID" value="KAK0669286.1"/>
    <property type="molecule type" value="Genomic_DNA"/>
</dbReference>
<proteinExistence type="predicted"/>
<dbReference type="InterPro" id="IPR021264">
    <property type="entry name" value="AFUB_079030/YDR124W-like"/>
</dbReference>
<accession>A0AA39ZE51</accession>
<protein>
    <recommendedName>
        <fullName evidence="1">Subtelomeric hrmA-associated cluster protein AFUB-079030/YDR124W-like helical bundle domain-containing protein</fullName>
    </recommendedName>
</protein>
<comment type="caution">
    <text evidence="2">The sequence shown here is derived from an EMBL/GenBank/DDBJ whole genome shotgun (WGS) entry which is preliminary data.</text>
</comment>